<feature type="compositionally biased region" description="Low complexity" evidence="1">
    <location>
        <begin position="512"/>
        <end position="533"/>
    </location>
</feature>
<feature type="transmembrane region" description="Helical" evidence="2">
    <location>
        <begin position="37"/>
        <end position="54"/>
    </location>
</feature>
<feature type="compositionally biased region" description="Polar residues" evidence="1">
    <location>
        <begin position="534"/>
        <end position="550"/>
    </location>
</feature>
<evidence type="ECO:0000256" key="1">
    <source>
        <dbReference type="SAM" id="MobiDB-lite"/>
    </source>
</evidence>
<feature type="transmembrane region" description="Helical" evidence="2">
    <location>
        <begin position="301"/>
        <end position="324"/>
    </location>
</feature>
<reference evidence="3" key="1">
    <citation type="submission" date="2023-08" db="EMBL/GenBank/DDBJ databases">
        <authorList>
            <person name="Audoor S."/>
            <person name="Bilcke G."/>
        </authorList>
    </citation>
    <scope>NUCLEOTIDE SEQUENCE</scope>
</reference>
<keyword evidence="2" id="KW-0812">Transmembrane</keyword>
<feature type="transmembrane region" description="Helical" evidence="2">
    <location>
        <begin position="385"/>
        <end position="403"/>
    </location>
</feature>
<feature type="region of interest" description="Disordered" evidence="1">
    <location>
        <begin position="469"/>
        <end position="579"/>
    </location>
</feature>
<evidence type="ECO:0000256" key="2">
    <source>
        <dbReference type="SAM" id="Phobius"/>
    </source>
</evidence>
<accession>A0AAD2CM30</accession>
<sequence length="579" mass="65766">MEKVVSFLSPTKGRRPRRIRSGQKSETTTPAPEIHRWVFLLFVKLLAPSTITFLASETPLTTILGVWYPIVFTFYLLQRQHPRVLFGKAKARTNEQRLWLHYWSMVASWQFLRRAIIDPALKSTFGFFFLLPWKMKQTILSCLAQAELLGYVLLLYPIIHSKTWDGTIRLTTAQWNHSSVIYRMWDRHILSKIVTTEATTSLLSSALASFSLAPSPTIDKDKACDALSPSEYTPEEQQHPSDVTSAEEKSYWSYLERICEKAYQLVTQMISLAQWFGFISEDTVASAKALWSKVRRLPAGLVLPPLFLAVMPINFCAQLGLQYLQWFYAASFSLKAASMHNTKDIAGNRNQGKQCEETYWLQYWIVHSTFVFGGLDYVSSQLPSLFKGLILWNFWLTLAWIWLLHDSLVVQSMFDILAAELVGLGLVADEVDDSKSRYKANGQSARQRPNVSETKTARFAQYILQQLPRASPHSDTERENLVVMEQNNRKSTLEEDERSSCGDSYPDLTEASSSLSSTSSVSYSTSSSPVPSSNKQSVVDSSAQSSTTGDFGTPMSVKDRRKRLLLRYRQQRSKQSSPV</sequence>
<dbReference type="AlphaFoldDB" id="A0AAD2CM30"/>
<gene>
    <name evidence="3" type="ORF">CYCCA115_LOCUS6480</name>
</gene>
<comment type="caution">
    <text evidence="3">The sequence shown here is derived from an EMBL/GenBank/DDBJ whole genome shotgun (WGS) entry which is preliminary data.</text>
</comment>
<feature type="compositionally biased region" description="Basic residues" evidence="1">
    <location>
        <begin position="559"/>
        <end position="572"/>
    </location>
</feature>
<keyword evidence="4" id="KW-1185">Reference proteome</keyword>
<feature type="region of interest" description="Disordered" evidence="1">
    <location>
        <begin position="1"/>
        <end position="28"/>
    </location>
</feature>
<organism evidence="3 4">
    <name type="scientific">Cylindrotheca closterium</name>
    <dbReference type="NCBI Taxonomy" id="2856"/>
    <lineage>
        <taxon>Eukaryota</taxon>
        <taxon>Sar</taxon>
        <taxon>Stramenopiles</taxon>
        <taxon>Ochrophyta</taxon>
        <taxon>Bacillariophyta</taxon>
        <taxon>Bacillariophyceae</taxon>
        <taxon>Bacillariophycidae</taxon>
        <taxon>Bacillariales</taxon>
        <taxon>Bacillariaceae</taxon>
        <taxon>Cylindrotheca</taxon>
    </lineage>
</organism>
<feature type="transmembrane region" description="Helical" evidence="2">
    <location>
        <begin position="98"/>
        <end position="117"/>
    </location>
</feature>
<feature type="compositionally biased region" description="Basic residues" evidence="1">
    <location>
        <begin position="12"/>
        <end position="21"/>
    </location>
</feature>
<feature type="transmembrane region" description="Helical" evidence="2">
    <location>
        <begin position="137"/>
        <end position="159"/>
    </location>
</feature>
<dbReference type="Proteomes" id="UP001295423">
    <property type="component" value="Unassembled WGS sequence"/>
</dbReference>
<dbReference type="EMBL" id="CAKOGP040000779">
    <property type="protein sequence ID" value="CAJ1939205.1"/>
    <property type="molecule type" value="Genomic_DNA"/>
</dbReference>
<keyword evidence="2" id="KW-1133">Transmembrane helix</keyword>
<proteinExistence type="predicted"/>
<evidence type="ECO:0000313" key="4">
    <source>
        <dbReference type="Proteomes" id="UP001295423"/>
    </source>
</evidence>
<feature type="transmembrane region" description="Helical" evidence="2">
    <location>
        <begin position="60"/>
        <end position="77"/>
    </location>
</feature>
<protein>
    <submittedName>
        <fullName evidence="3">Uncharacterized protein</fullName>
    </submittedName>
</protein>
<evidence type="ECO:0000313" key="3">
    <source>
        <dbReference type="EMBL" id="CAJ1939205.1"/>
    </source>
</evidence>
<name>A0AAD2CM30_9STRA</name>
<keyword evidence="2" id="KW-0472">Membrane</keyword>